<reference evidence="1 2" key="1">
    <citation type="submission" date="2013-12" db="EMBL/GenBank/DDBJ databases">
        <title>NBRP : Genome information of microbial organism related human and environment.</title>
        <authorList>
            <person name="Hattori M."/>
            <person name="Oshima K."/>
            <person name="Inaba H."/>
            <person name="Suda W."/>
            <person name="Sakamoto M."/>
            <person name="Iino T."/>
            <person name="Kitahara M."/>
            <person name="Oshida Y."/>
            <person name="Iida T."/>
            <person name="Kudo T."/>
            <person name="Itoh T."/>
            <person name="Ahmed I."/>
            <person name="Ohkuma M."/>
        </authorList>
    </citation>
    <scope>NUCLEOTIDE SEQUENCE [LARGE SCALE GENOMIC DNA]</scope>
    <source>
        <strain evidence="1 2">JCM 21738</strain>
    </source>
</reference>
<evidence type="ECO:0000313" key="1">
    <source>
        <dbReference type="EMBL" id="GAE47997.1"/>
    </source>
</evidence>
<name>W4RV76_9BACI</name>
<evidence type="ECO:0000313" key="2">
    <source>
        <dbReference type="Proteomes" id="UP000018949"/>
    </source>
</evidence>
<dbReference type="EMBL" id="BAUW01000115">
    <property type="protein sequence ID" value="GAE47997.1"/>
    <property type="molecule type" value="Genomic_DNA"/>
</dbReference>
<protein>
    <submittedName>
        <fullName evidence="1">Uncharacterized protein</fullName>
    </submittedName>
</protein>
<organism evidence="1 2">
    <name type="scientific">Mesobacillus boroniphilus JCM 21738</name>
    <dbReference type="NCBI Taxonomy" id="1294265"/>
    <lineage>
        <taxon>Bacteria</taxon>
        <taxon>Bacillati</taxon>
        <taxon>Bacillota</taxon>
        <taxon>Bacilli</taxon>
        <taxon>Bacillales</taxon>
        <taxon>Bacillaceae</taxon>
        <taxon>Mesobacillus</taxon>
    </lineage>
</organism>
<keyword evidence="2" id="KW-1185">Reference proteome</keyword>
<gene>
    <name evidence="1" type="ORF">JCM21738_5049</name>
</gene>
<proteinExistence type="predicted"/>
<dbReference type="AlphaFoldDB" id="W4RV76"/>
<comment type="caution">
    <text evidence="1">The sequence shown here is derived from an EMBL/GenBank/DDBJ whole genome shotgun (WGS) entry which is preliminary data.</text>
</comment>
<sequence length="62" mass="6821">MNVLVTAENGTTAAPAEKLTIIRYVPAGAFGLVKLNAITEVFLEKLPDLQLQLIHPSYESYF</sequence>
<dbReference type="Proteomes" id="UP000018949">
    <property type="component" value="Unassembled WGS sequence"/>
</dbReference>
<accession>W4RV76</accession>